<dbReference type="GeneID" id="19210115"/>
<proteinExistence type="predicted"/>
<evidence type="ECO:0000313" key="1">
    <source>
        <dbReference type="EMBL" id="EIW84265.1"/>
    </source>
</evidence>
<dbReference type="EMBL" id="JH711575">
    <property type="protein sequence ID" value="EIW84265.1"/>
    <property type="molecule type" value="Genomic_DNA"/>
</dbReference>
<organism evidence="1 2">
    <name type="scientific">Coniophora puteana (strain RWD-64-598)</name>
    <name type="common">Brown rot fungus</name>
    <dbReference type="NCBI Taxonomy" id="741705"/>
    <lineage>
        <taxon>Eukaryota</taxon>
        <taxon>Fungi</taxon>
        <taxon>Dikarya</taxon>
        <taxon>Basidiomycota</taxon>
        <taxon>Agaricomycotina</taxon>
        <taxon>Agaricomycetes</taxon>
        <taxon>Agaricomycetidae</taxon>
        <taxon>Boletales</taxon>
        <taxon>Coniophorineae</taxon>
        <taxon>Coniophoraceae</taxon>
        <taxon>Coniophora</taxon>
    </lineage>
</organism>
<sequence length="187" mass="21841">MTREEIAALASRAKMVNEMEDSFSWKVKDRRSSKSRLTFIEQVRFHQALYRLWLFCSMYGLEAISEDDNELFSDTGVRRKFFAAFSTSQLEEILDVLEFLNDIAQRTLTRDGDHIEWSDAYTLASDWLPFCGPEILWEVHTTGSCDMDNRYEESLIEASENDIQPSACFFQLEEILKERKSARFSSN</sequence>
<evidence type="ECO:0000313" key="2">
    <source>
        <dbReference type="Proteomes" id="UP000053558"/>
    </source>
</evidence>
<dbReference type="OrthoDB" id="2745518at2759"/>
<gene>
    <name evidence="1" type="ORF">CONPUDRAFT_80664</name>
</gene>
<comment type="caution">
    <text evidence="1">The sequence shown here is derived from an EMBL/GenBank/DDBJ whole genome shotgun (WGS) entry which is preliminary data.</text>
</comment>
<dbReference type="RefSeq" id="XP_007765504.1">
    <property type="nucleotide sequence ID" value="XM_007767314.1"/>
</dbReference>
<feature type="non-terminal residue" evidence="1">
    <location>
        <position position="187"/>
    </location>
</feature>
<dbReference type="Proteomes" id="UP000053558">
    <property type="component" value="Unassembled WGS sequence"/>
</dbReference>
<reference evidence="2" key="1">
    <citation type="journal article" date="2012" name="Science">
        <title>The Paleozoic origin of enzymatic lignin decomposition reconstructed from 31 fungal genomes.</title>
        <authorList>
            <person name="Floudas D."/>
            <person name="Binder M."/>
            <person name="Riley R."/>
            <person name="Barry K."/>
            <person name="Blanchette R.A."/>
            <person name="Henrissat B."/>
            <person name="Martinez A.T."/>
            <person name="Otillar R."/>
            <person name="Spatafora J.W."/>
            <person name="Yadav J.S."/>
            <person name="Aerts A."/>
            <person name="Benoit I."/>
            <person name="Boyd A."/>
            <person name="Carlson A."/>
            <person name="Copeland A."/>
            <person name="Coutinho P.M."/>
            <person name="de Vries R.P."/>
            <person name="Ferreira P."/>
            <person name="Findley K."/>
            <person name="Foster B."/>
            <person name="Gaskell J."/>
            <person name="Glotzer D."/>
            <person name="Gorecki P."/>
            <person name="Heitman J."/>
            <person name="Hesse C."/>
            <person name="Hori C."/>
            <person name="Igarashi K."/>
            <person name="Jurgens J.A."/>
            <person name="Kallen N."/>
            <person name="Kersten P."/>
            <person name="Kohler A."/>
            <person name="Kuees U."/>
            <person name="Kumar T.K.A."/>
            <person name="Kuo A."/>
            <person name="LaButti K."/>
            <person name="Larrondo L.F."/>
            <person name="Lindquist E."/>
            <person name="Ling A."/>
            <person name="Lombard V."/>
            <person name="Lucas S."/>
            <person name="Lundell T."/>
            <person name="Martin R."/>
            <person name="McLaughlin D.J."/>
            <person name="Morgenstern I."/>
            <person name="Morin E."/>
            <person name="Murat C."/>
            <person name="Nagy L.G."/>
            <person name="Nolan M."/>
            <person name="Ohm R.A."/>
            <person name="Patyshakuliyeva A."/>
            <person name="Rokas A."/>
            <person name="Ruiz-Duenas F.J."/>
            <person name="Sabat G."/>
            <person name="Salamov A."/>
            <person name="Samejima M."/>
            <person name="Schmutz J."/>
            <person name="Slot J.C."/>
            <person name="St John F."/>
            <person name="Stenlid J."/>
            <person name="Sun H."/>
            <person name="Sun S."/>
            <person name="Syed K."/>
            <person name="Tsang A."/>
            <person name="Wiebenga A."/>
            <person name="Young D."/>
            <person name="Pisabarro A."/>
            <person name="Eastwood D.C."/>
            <person name="Martin F."/>
            <person name="Cullen D."/>
            <person name="Grigoriev I.V."/>
            <person name="Hibbett D.S."/>
        </authorList>
    </citation>
    <scope>NUCLEOTIDE SEQUENCE [LARGE SCALE GENOMIC DNA]</scope>
    <source>
        <strain evidence="2">RWD-64-598 SS2</strain>
    </source>
</reference>
<dbReference type="AlphaFoldDB" id="A0A5M3N032"/>
<protein>
    <submittedName>
        <fullName evidence="1">Uncharacterized protein</fullName>
    </submittedName>
</protein>
<keyword evidence="2" id="KW-1185">Reference proteome</keyword>
<accession>A0A5M3N032</accession>
<dbReference type="KEGG" id="cput:CONPUDRAFT_80664"/>
<name>A0A5M3N032_CONPW</name>